<proteinExistence type="predicted"/>
<dbReference type="GO" id="GO:0042597">
    <property type="term" value="C:periplasmic space"/>
    <property type="evidence" value="ECO:0007669"/>
    <property type="project" value="UniProtKB-SubCell"/>
</dbReference>
<evidence type="ECO:0000313" key="7">
    <source>
        <dbReference type="Proteomes" id="UP000286071"/>
    </source>
</evidence>
<dbReference type="AlphaFoldDB" id="A0A423GYB9"/>
<keyword evidence="3 5" id="KW-0732">Signal</keyword>
<dbReference type="SUPFAM" id="SSF53850">
    <property type="entry name" value="Periplasmic binding protein-like II"/>
    <property type="match status" value="1"/>
</dbReference>
<evidence type="ECO:0000256" key="3">
    <source>
        <dbReference type="ARBA" id="ARBA00022729"/>
    </source>
</evidence>
<dbReference type="PANTHER" id="PTHR30222:SF12">
    <property type="entry name" value="NORSPERMIDINE SENSOR"/>
    <property type="match status" value="1"/>
</dbReference>
<organism evidence="6 7">
    <name type="scientific">Pseudomonas brassicacearum</name>
    <dbReference type="NCBI Taxonomy" id="930166"/>
    <lineage>
        <taxon>Bacteria</taxon>
        <taxon>Pseudomonadati</taxon>
        <taxon>Pseudomonadota</taxon>
        <taxon>Gammaproteobacteria</taxon>
        <taxon>Pseudomonadales</taxon>
        <taxon>Pseudomonadaceae</taxon>
        <taxon>Pseudomonas</taxon>
    </lineage>
</organism>
<dbReference type="EMBL" id="MOBJ01000022">
    <property type="protein sequence ID" value="RON03389.1"/>
    <property type="molecule type" value="Genomic_DNA"/>
</dbReference>
<dbReference type="CDD" id="cd13659">
    <property type="entry name" value="PBP2_PotF"/>
    <property type="match status" value="1"/>
</dbReference>
<dbReference type="PRINTS" id="PR00909">
    <property type="entry name" value="SPERMDNBNDNG"/>
</dbReference>
<dbReference type="PIRSF" id="PIRSF019574">
    <property type="entry name" value="Periplasmic_polyamine_BP"/>
    <property type="match status" value="1"/>
</dbReference>
<keyword evidence="2" id="KW-0813">Transport</keyword>
<comment type="caution">
    <text evidence="6">The sequence shown here is derived from an EMBL/GenBank/DDBJ whole genome shotgun (WGS) entry which is preliminary data.</text>
</comment>
<dbReference type="PANTHER" id="PTHR30222">
    <property type="entry name" value="SPERMIDINE/PUTRESCINE-BINDING PERIPLASMIC PROTEIN"/>
    <property type="match status" value="1"/>
</dbReference>
<protein>
    <submittedName>
        <fullName evidence="6">Spermidine/putrescine ABC transporter substrate-binding protein PotF</fullName>
    </submittedName>
</protein>
<gene>
    <name evidence="6" type="ORF">BK659_23060</name>
</gene>
<sequence length="362" mass="39701">MNTLKNFVLALCAASSAMAAAADTVRISNWSSYIANDTLSNFTKQTGIKTTYDLIDSNEMLEAKLITGSSGYDVVSPSNHFLAQLIKAGALQKLDKSKLPNWKNLDPQLMKTLEVNDPGNQYAFPYMWVTVGIGYNVEKIKAIFGNTDVTKSWSLLFDPKNIEKLSQCGVAFLDNSTQMLPITLNYLGLKHDSEDPADYLKAESALLKIKPYIQYFHQSKYVSDLANGNICVAIGFSGDIAQATSTAHEAKNGIELGYTIPKEGSTLAVDMVVMPKNAPNQDNGYAYMNYLMEPNVIADISNAIHYPNGNSAATPLIEPGLRNDPAIYPSAETMSTLFPLKAMQPKVMRQVTRLWTKVISGL</sequence>
<dbReference type="InterPro" id="IPR001188">
    <property type="entry name" value="Sperm_putr-bd"/>
</dbReference>
<dbReference type="Proteomes" id="UP000286071">
    <property type="component" value="Unassembled WGS sequence"/>
</dbReference>
<dbReference type="InterPro" id="IPR006059">
    <property type="entry name" value="SBP"/>
</dbReference>
<comment type="subcellular location">
    <subcellularLocation>
        <location evidence="1">Periplasm</location>
    </subcellularLocation>
</comment>
<dbReference type="GO" id="GO:0019808">
    <property type="term" value="F:polyamine binding"/>
    <property type="evidence" value="ECO:0007669"/>
    <property type="project" value="InterPro"/>
</dbReference>
<dbReference type="Pfam" id="PF13416">
    <property type="entry name" value="SBP_bac_8"/>
    <property type="match status" value="1"/>
</dbReference>
<accession>A0A423GYB9</accession>
<name>A0A423GYB9_9PSED</name>
<dbReference type="RefSeq" id="WP_123427682.1">
    <property type="nucleotide sequence ID" value="NZ_MOBJ01000022.1"/>
</dbReference>
<dbReference type="GO" id="GO:0015846">
    <property type="term" value="P:polyamine transport"/>
    <property type="evidence" value="ECO:0007669"/>
    <property type="project" value="InterPro"/>
</dbReference>
<evidence type="ECO:0000256" key="1">
    <source>
        <dbReference type="ARBA" id="ARBA00004418"/>
    </source>
</evidence>
<dbReference type="OrthoDB" id="9769319at2"/>
<evidence type="ECO:0000256" key="5">
    <source>
        <dbReference type="SAM" id="SignalP"/>
    </source>
</evidence>
<dbReference type="Gene3D" id="3.40.190.10">
    <property type="entry name" value="Periplasmic binding protein-like II"/>
    <property type="match status" value="2"/>
</dbReference>
<evidence type="ECO:0000256" key="4">
    <source>
        <dbReference type="ARBA" id="ARBA00022764"/>
    </source>
</evidence>
<evidence type="ECO:0000313" key="6">
    <source>
        <dbReference type="EMBL" id="RON03389.1"/>
    </source>
</evidence>
<feature type="signal peptide" evidence="5">
    <location>
        <begin position="1"/>
        <end position="21"/>
    </location>
</feature>
<evidence type="ECO:0000256" key="2">
    <source>
        <dbReference type="ARBA" id="ARBA00022448"/>
    </source>
</evidence>
<reference evidence="6 7" key="1">
    <citation type="submission" date="2016-10" db="EMBL/GenBank/DDBJ databases">
        <title>Comparative genome analysis of multiple Pseudomonas spp. focuses on biocontrol and plant growth promoting traits.</title>
        <authorList>
            <person name="Tao X.-Y."/>
            <person name="Taylor C.G."/>
        </authorList>
    </citation>
    <scope>NUCLEOTIDE SEQUENCE [LARGE SCALE GENOMIC DNA]</scope>
    <source>
        <strain evidence="6 7">48H11</strain>
    </source>
</reference>
<feature type="chain" id="PRO_5019114736" evidence="5">
    <location>
        <begin position="22"/>
        <end position="362"/>
    </location>
</feature>
<keyword evidence="4" id="KW-0574">Periplasm</keyword>